<dbReference type="InterPro" id="IPR013022">
    <property type="entry name" value="Xyl_isomerase-like_TIM-brl"/>
</dbReference>
<dbReference type="OrthoDB" id="9805666at2"/>
<dbReference type="AlphaFoldDB" id="B0CB49"/>
<proteinExistence type="predicted"/>
<organism evidence="2 3">
    <name type="scientific">Acaryochloris marina (strain MBIC 11017)</name>
    <dbReference type="NCBI Taxonomy" id="329726"/>
    <lineage>
        <taxon>Bacteria</taxon>
        <taxon>Bacillati</taxon>
        <taxon>Cyanobacteriota</taxon>
        <taxon>Cyanophyceae</taxon>
        <taxon>Acaryochloridales</taxon>
        <taxon>Acaryochloridaceae</taxon>
        <taxon>Acaryochloris</taxon>
    </lineage>
</organism>
<dbReference type="SUPFAM" id="SSF51658">
    <property type="entry name" value="Xylose isomerase-like"/>
    <property type="match status" value="1"/>
</dbReference>
<accession>B0CB49</accession>
<dbReference type="KEGG" id="amr:AM1_1668"/>
<evidence type="ECO:0000259" key="1">
    <source>
        <dbReference type="Pfam" id="PF01261"/>
    </source>
</evidence>
<dbReference type="RefSeq" id="WP_012162205.1">
    <property type="nucleotide sequence ID" value="NC_009925.1"/>
</dbReference>
<name>B0CB49_ACAM1</name>
<sequence>MPPILAYNESSLPAPSLGERLQLAAEQHLALEIANHGNLDLAPYLKRNIPIAAVQAYAMHDVHPLHTNARHRQQALHHVYQTLEVAAQLQAPRIVTVCGFGTAVVDSPFEHCLDFFSRCAAQAKTLGIKIMIEPLSPRRCTAMTEPYRIGQLVETLAEPEVFTTLLDTGHLLDSGYDLEAFLSNWPFPTEELQLKGPNSSPPNFSLGQWLRQLPFQPAVLCVEHRQPITLSGFNQLISAIRLVFSPQ</sequence>
<dbReference type="Proteomes" id="UP000000268">
    <property type="component" value="Chromosome"/>
</dbReference>
<dbReference type="EMBL" id="CP000828">
    <property type="protein sequence ID" value="ABW26688.1"/>
    <property type="molecule type" value="Genomic_DNA"/>
</dbReference>
<dbReference type="Gene3D" id="3.20.20.150">
    <property type="entry name" value="Divalent-metal-dependent TIM barrel enzymes"/>
    <property type="match status" value="1"/>
</dbReference>
<evidence type="ECO:0000313" key="3">
    <source>
        <dbReference type="Proteomes" id="UP000000268"/>
    </source>
</evidence>
<feature type="domain" description="Xylose isomerase-like TIM barrel" evidence="1">
    <location>
        <begin position="46"/>
        <end position="179"/>
    </location>
</feature>
<reference evidence="2 3" key="1">
    <citation type="journal article" date="2008" name="Proc. Natl. Acad. Sci. U.S.A.">
        <title>Niche adaptation and genome expansion in the chlorophyll d-producing cyanobacterium Acaryochloris marina.</title>
        <authorList>
            <person name="Swingley W.D."/>
            <person name="Chen M."/>
            <person name="Cheung P.C."/>
            <person name="Conrad A.L."/>
            <person name="Dejesa L.C."/>
            <person name="Hao J."/>
            <person name="Honchak B.M."/>
            <person name="Karbach L.E."/>
            <person name="Kurdoglu A."/>
            <person name="Lahiri S."/>
            <person name="Mastrian S.D."/>
            <person name="Miyashita H."/>
            <person name="Page L."/>
            <person name="Ramakrishna P."/>
            <person name="Satoh S."/>
            <person name="Sattley W.M."/>
            <person name="Shimada Y."/>
            <person name="Taylor H.L."/>
            <person name="Tomo T."/>
            <person name="Tsuchiya T."/>
            <person name="Wang Z.T."/>
            <person name="Raymond J."/>
            <person name="Mimuro M."/>
            <person name="Blankenship R.E."/>
            <person name="Touchman J.W."/>
        </authorList>
    </citation>
    <scope>NUCLEOTIDE SEQUENCE [LARGE SCALE GENOMIC DNA]</scope>
    <source>
        <strain evidence="3">MBIC 11017</strain>
    </source>
</reference>
<gene>
    <name evidence="2" type="ordered locus">AM1_1668</name>
</gene>
<dbReference type="InterPro" id="IPR036237">
    <property type="entry name" value="Xyl_isomerase-like_sf"/>
</dbReference>
<dbReference type="eggNOG" id="COG1082">
    <property type="taxonomic scope" value="Bacteria"/>
</dbReference>
<dbReference type="Pfam" id="PF01261">
    <property type="entry name" value="AP_endonuc_2"/>
    <property type="match status" value="1"/>
</dbReference>
<evidence type="ECO:0000313" key="2">
    <source>
        <dbReference type="EMBL" id="ABW26688.1"/>
    </source>
</evidence>
<dbReference type="HOGENOM" id="CLU_1122683_0_0_3"/>
<protein>
    <recommendedName>
        <fullName evidence="1">Xylose isomerase-like TIM barrel domain-containing protein</fullName>
    </recommendedName>
</protein>
<dbReference type="STRING" id="329726.AM1_1668"/>
<keyword evidence="3" id="KW-1185">Reference proteome</keyword>